<dbReference type="Gene3D" id="3.30.565.10">
    <property type="entry name" value="Histidine kinase-like ATPase, C-terminal domain"/>
    <property type="match status" value="1"/>
</dbReference>
<keyword evidence="3" id="KW-0808">Transferase</keyword>
<feature type="transmembrane region" description="Helical" evidence="7">
    <location>
        <begin position="133"/>
        <end position="152"/>
    </location>
</feature>
<proteinExistence type="predicted"/>
<feature type="transmembrane region" description="Helical" evidence="7">
    <location>
        <begin position="70"/>
        <end position="88"/>
    </location>
</feature>
<name>A0A0H4I1A5_9GAMM</name>
<dbReference type="InterPro" id="IPR004358">
    <property type="entry name" value="Sig_transdc_His_kin-like_C"/>
</dbReference>
<dbReference type="EC" id="2.7.13.3" evidence="2"/>
<dbReference type="Proteomes" id="UP000036406">
    <property type="component" value="Chromosome"/>
</dbReference>
<dbReference type="NCBIfam" id="TIGR02916">
    <property type="entry name" value="PEP_his_kin"/>
    <property type="match status" value="1"/>
</dbReference>
<feature type="transmembrane region" description="Helical" evidence="7">
    <location>
        <begin position="37"/>
        <end position="58"/>
    </location>
</feature>
<evidence type="ECO:0000256" key="6">
    <source>
        <dbReference type="ARBA" id="ARBA00022840"/>
    </source>
</evidence>
<dbReference type="InterPro" id="IPR014265">
    <property type="entry name" value="XrtA/PrsK"/>
</dbReference>
<dbReference type="EMBL" id="CP011494">
    <property type="protein sequence ID" value="AKO52746.1"/>
    <property type="molecule type" value="Genomic_DNA"/>
</dbReference>
<keyword evidence="5 9" id="KW-0418">Kinase</keyword>
<feature type="transmembrane region" description="Helical" evidence="7">
    <location>
        <begin position="198"/>
        <end position="216"/>
    </location>
</feature>
<keyword evidence="7" id="KW-1133">Transmembrane helix</keyword>
<keyword evidence="4" id="KW-0547">Nucleotide-binding</keyword>
<dbReference type="PANTHER" id="PTHR44936:SF10">
    <property type="entry name" value="SENSOR PROTEIN RSTB"/>
    <property type="match status" value="1"/>
</dbReference>
<dbReference type="InterPro" id="IPR005467">
    <property type="entry name" value="His_kinase_dom"/>
</dbReference>
<dbReference type="InterPro" id="IPR050980">
    <property type="entry name" value="2C_sensor_his_kinase"/>
</dbReference>
<dbReference type="PATRIC" id="fig|330734.3.peg.2156"/>
<organism evidence="9 10">
    <name type="scientific">Marinobacter psychrophilus</name>
    <dbReference type="NCBI Taxonomy" id="330734"/>
    <lineage>
        <taxon>Bacteria</taxon>
        <taxon>Pseudomonadati</taxon>
        <taxon>Pseudomonadota</taxon>
        <taxon>Gammaproteobacteria</taxon>
        <taxon>Pseudomonadales</taxon>
        <taxon>Marinobacteraceae</taxon>
        <taxon>Marinobacter</taxon>
    </lineage>
</organism>
<feature type="transmembrane region" description="Helical" evidence="7">
    <location>
        <begin position="262"/>
        <end position="280"/>
    </location>
</feature>
<feature type="domain" description="Histidine kinase" evidence="8">
    <location>
        <begin position="481"/>
        <end position="686"/>
    </location>
</feature>
<comment type="catalytic activity">
    <reaction evidence="1">
        <text>ATP + protein L-histidine = ADP + protein N-phospho-L-histidine.</text>
        <dbReference type="EC" id="2.7.13.3"/>
    </reaction>
</comment>
<dbReference type="PROSITE" id="PS50109">
    <property type="entry name" value="HIS_KIN"/>
    <property type="match status" value="1"/>
</dbReference>
<gene>
    <name evidence="9" type="ORF">ABA45_10260</name>
</gene>
<keyword evidence="6" id="KW-0067">ATP-binding</keyword>
<evidence type="ECO:0000256" key="3">
    <source>
        <dbReference type="ARBA" id="ARBA00022679"/>
    </source>
</evidence>
<reference evidence="9 10" key="1">
    <citation type="submission" date="2015-05" db="EMBL/GenBank/DDBJ databases">
        <title>Complete genome of Marinobacter psychrophilus strain 20041T isolated from sea-ice of the Canadian Basin.</title>
        <authorList>
            <person name="Song L."/>
            <person name="Ren L."/>
            <person name="Yu Y."/>
            <person name="Wang X."/>
        </authorList>
    </citation>
    <scope>NUCLEOTIDE SEQUENCE [LARGE SCALE GENOMIC DNA]</scope>
    <source>
        <strain evidence="9 10">20041</strain>
    </source>
</reference>
<keyword evidence="10" id="KW-1185">Reference proteome</keyword>
<keyword evidence="7" id="KW-0472">Membrane</keyword>
<evidence type="ECO:0000256" key="2">
    <source>
        <dbReference type="ARBA" id="ARBA00012438"/>
    </source>
</evidence>
<dbReference type="InterPro" id="IPR029016">
    <property type="entry name" value="GAF-like_dom_sf"/>
</dbReference>
<evidence type="ECO:0000256" key="4">
    <source>
        <dbReference type="ARBA" id="ARBA00022741"/>
    </source>
</evidence>
<dbReference type="SUPFAM" id="SSF55781">
    <property type="entry name" value="GAF domain-like"/>
    <property type="match status" value="1"/>
</dbReference>
<feature type="transmembrane region" description="Helical" evidence="7">
    <location>
        <begin position="228"/>
        <end position="250"/>
    </location>
</feature>
<dbReference type="AlphaFoldDB" id="A0A0H4I1A5"/>
<evidence type="ECO:0000259" key="8">
    <source>
        <dbReference type="PROSITE" id="PS50109"/>
    </source>
</evidence>
<dbReference type="SUPFAM" id="SSF55874">
    <property type="entry name" value="ATPase domain of HSP90 chaperone/DNA topoisomerase II/histidine kinase"/>
    <property type="match status" value="1"/>
</dbReference>
<evidence type="ECO:0000256" key="5">
    <source>
        <dbReference type="ARBA" id="ARBA00022777"/>
    </source>
</evidence>
<dbReference type="PRINTS" id="PR00344">
    <property type="entry name" value="BCTRLSENSOR"/>
</dbReference>
<accession>A0A0H4I1A5</accession>
<dbReference type="GO" id="GO:0005524">
    <property type="term" value="F:ATP binding"/>
    <property type="evidence" value="ECO:0007669"/>
    <property type="project" value="UniProtKB-KW"/>
</dbReference>
<dbReference type="Gene3D" id="3.30.450.40">
    <property type="match status" value="1"/>
</dbReference>
<dbReference type="STRING" id="330734.ABA45_10260"/>
<dbReference type="SMART" id="SM00387">
    <property type="entry name" value="HATPase_c"/>
    <property type="match status" value="1"/>
</dbReference>
<dbReference type="InterPro" id="IPR036890">
    <property type="entry name" value="HATPase_C_sf"/>
</dbReference>
<feature type="transmembrane region" description="Helical" evidence="7">
    <location>
        <begin position="100"/>
        <end position="121"/>
    </location>
</feature>
<feature type="transmembrane region" description="Helical" evidence="7">
    <location>
        <begin position="164"/>
        <end position="186"/>
    </location>
</feature>
<dbReference type="Pfam" id="PF02518">
    <property type="entry name" value="HATPase_c"/>
    <property type="match status" value="1"/>
</dbReference>
<protein>
    <recommendedName>
        <fullName evidence="2">histidine kinase</fullName>
        <ecNumber evidence="2">2.7.13.3</ecNumber>
    </recommendedName>
</protein>
<keyword evidence="7" id="KW-0812">Transmembrane</keyword>
<evidence type="ECO:0000313" key="10">
    <source>
        <dbReference type="Proteomes" id="UP000036406"/>
    </source>
</evidence>
<dbReference type="GO" id="GO:0004673">
    <property type="term" value="F:protein histidine kinase activity"/>
    <property type="evidence" value="ECO:0007669"/>
    <property type="project" value="UniProtKB-EC"/>
</dbReference>
<evidence type="ECO:0000313" key="9">
    <source>
        <dbReference type="EMBL" id="AKO52746.1"/>
    </source>
</evidence>
<dbReference type="KEGG" id="mpq:ABA45_10260"/>
<dbReference type="RefSeq" id="WP_048385879.1">
    <property type="nucleotide sequence ID" value="NZ_CP011494.1"/>
</dbReference>
<evidence type="ECO:0000256" key="7">
    <source>
        <dbReference type="SAM" id="Phobius"/>
    </source>
</evidence>
<dbReference type="PANTHER" id="PTHR44936">
    <property type="entry name" value="SENSOR PROTEIN CREC"/>
    <property type="match status" value="1"/>
</dbReference>
<sequence>MFNDFNALSHAVAFITYGLLAILIAARYMRRNSDRALFFAALVSTLWAAALVTQSIWGFPDFAVRYLLELLRDGAWIALIFTLLGSALPNDGTARKIKQMLAGAVIGVLVILLLASAAEHFDVNHIFFGKTKIVGQLALSLIGLLLIEQIWRNSLGFRRYSIKYMCTGVATIFIFDFVMYADALLFGQINPNFWDARGLANALLVPLFAVNVVNTRRQPIDFRVSRRAAFHAGTLLFAGAYLVFLSVAGYYIKTVGGSWGDALRILFFTLALVFLATLLLSRRLRARMMVAISQNFFDYKYDYRNEWLKMTKELANLTDSPPLPERVIRILADLVEGNAGAIWLQDDQNRYQLKATINMNFDRHTLIDPNDDLVRYFRDKEWIIDLNVYKADPVAYDLLEVPDIIIQCPSGWLIIPLYSGNELYGMALIGAPLTQVELNWENFDLIRVVARQTGNLLAQADAQNALTRAMQFEAVSKASAFMLHDLKTVIAQLSLLVKNAPRHRDNPAFIDDMIQTADHVVNKMSNLVTHIQKPQDSQGQAAEMINLTDLLTSAISDASRRNPQPHFDYRNGDVWIRAGAEQLGTVIGHLLRNAQDATPRDGDITVTLKVARGTAVVFIQDSGSGMTEEFIRNRLFKPFESTKGLTGMGIGVYQTREYLLELGGSIDVTSEAGVGSCFSMRLPLADAATST</sequence>
<evidence type="ECO:0000256" key="1">
    <source>
        <dbReference type="ARBA" id="ARBA00000085"/>
    </source>
</evidence>
<dbReference type="InterPro" id="IPR003594">
    <property type="entry name" value="HATPase_dom"/>
</dbReference>
<feature type="transmembrane region" description="Helical" evidence="7">
    <location>
        <begin position="6"/>
        <end position="25"/>
    </location>
</feature>